<evidence type="ECO:0000259" key="1">
    <source>
        <dbReference type="PROSITE" id="PS50994"/>
    </source>
</evidence>
<accession>A0AAQ1P767</accession>
<name>A0AAQ1P767_9PSED</name>
<gene>
    <name evidence="2" type="ORF">JV551A3_V1_700150</name>
</gene>
<dbReference type="Gene3D" id="1.10.10.10">
    <property type="entry name" value="Winged helix-like DNA-binding domain superfamily/Winged helix DNA-binding domain"/>
    <property type="match status" value="1"/>
</dbReference>
<evidence type="ECO:0000313" key="2">
    <source>
        <dbReference type="EMBL" id="SPO59878.1"/>
    </source>
</evidence>
<organism evidence="2 3">
    <name type="scientific">Pseudomonas inefficax</name>
    <dbReference type="NCBI Taxonomy" id="2078786"/>
    <lineage>
        <taxon>Bacteria</taxon>
        <taxon>Pseudomonadati</taxon>
        <taxon>Pseudomonadota</taxon>
        <taxon>Gammaproteobacteria</taxon>
        <taxon>Pseudomonadales</taxon>
        <taxon>Pseudomonadaceae</taxon>
        <taxon>Pseudomonas</taxon>
    </lineage>
</organism>
<dbReference type="SUPFAM" id="SSF53098">
    <property type="entry name" value="Ribonuclease H-like"/>
    <property type="match status" value="1"/>
</dbReference>
<dbReference type="EMBL" id="OPYN01000070">
    <property type="protein sequence ID" value="SPO59878.1"/>
    <property type="molecule type" value="Genomic_DNA"/>
</dbReference>
<dbReference type="InterPro" id="IPR036388">
    <property type="entry name" value="WH-like_DNA-bd_sf"/>
</dbReference>
<dbReference type="RefSeq" id="WP_133978564.1">
    <property type="nucleotide sequence ID" value="NZ_OPYN01000070.1"/>
</dbReference>
<dbReference type="InterPro" id="IPR036397">
    <property type="entry name" value="RNaseH_sf"/>
</dbReference>
<dbReference type="Gene3D" id="3.30.420.10">
    <property type="entry name" value="Ribonuclease H-like superfamily/Ribonuclease H"/>
    <property type="match status" value="1"/>
</dbReference>
<comment type="caution">
    <text evidence="2">The sequence shown here is derived from an EMBL/GenBank/DDBJ whole genome shotgun (WGS) entry which is preliminary data.</text>
</comment>
<dbReference type="Pfam" id="PF13683">
    <property type="entry name" value="rve_3"/>
    <property type="match status" value="1"/>
</dbReference>
<dbReference type="PANTHER" id="PTHR47515">
    <property type="entry name" value="LOW CALCIUM RESPONSE LOCUS PROTEIN T"/>
    <property type="match status" value="1"/>
</dbReference>
<proteinExistence type="predicted"/>
<protein>
    <submittedName>
        <fullName evidence="2">Integrase</fullName>
    </submittedName>
</protein>
<evidence type="ECO:0000313" key="3">
    <source>
        <dbReference type="Proteomes" id="UP000294335"/>
    </source>
</evidence>
<dbReference type="Pfam" id="PF13565">
    <property type="entry name" value="HTH_32"/>
    <property type="match status" value="1"/>
</dbReference>
<feature type="domain" description="Integrase catalytic" evidence="1">
    <location>
        <begin position="140"/>
        <end position="309"/>
    </location>
</feature>
<dbReference type="InterPro" id="IPR001584">
    <property type="entry name" value="Integrase_cat-core"/>
</dbReference>
<dbReference type="Proteomes" id="UP000294335">
    <property type="component" value="Unassembled WGS sequence"/>
</dbReference>
<dbReference type="SUPFAM" id="SSF46689">
    <property type="entry name" value="Homeodomain-like"/>
    <property type="match status" value="1"/>
</dbReference>
<dbReference type="AlphaFoldDB" id="A0AAQ1P767"/>
<dbReference type="GO" id="GO:0003676">
    <property type="term" value="F:nucleic acid binding"/>
    <property type="evidence" value="ECO:0007669"/>
    <property type="project" value="InterPro"/>
</dbReference>
<dbReference type="InterPro" id="IPR012337">
    <property type="entry name" value="RNaseH-like_sf"/>
</dbReference>
<dbReference type="InterPro" id="IPR009057">
    <property type="entry name" value="Homeodomain-like_sf"/>
</dbReference>
<dbReference type="PANTHER" id="PTHR47515:SF2">
    <property type="entry name" value="INTEGRASE CORE DOMAIN PROTEIN"/>
    <property type="match status" value="1"/>
</dbReference>
<keyword evidence="3" id="KW-1185">Reference proteome</keyword>
<reference evidence="2 3" key="1">
    <citation type="submission" date="2018-02" db="EMBL/GenBank/DDBJ databases">
        <authorList>
            <person name="Dubost A."/>
        </authorList>
    </citation>
    <scope>NUCLEOTIDE SEQUENCE [LARGE SCALE GENOMIC DNA]</scope>
    <source>
        <strain evidence="3">JV551A3</strain>
    </source>
</reference>
<dbReference type="GO" id="GO:0015074">
    <property type="term" value="P:DNA integration"/>
    <property type="evidence" value="ECO:0007669"/>
    <property type="project" value="InterPro"/>
</dbReference>
<sequence length="393" mass="44966">MPWRELTPMDLKMLFIADYLQGPPSFSALCEAYEISRKTGYKWVERYEKEGPAGLEERSRRRLTQDWVVPVAVRETIVELRGQGETVPGPKKIQAALQERFPDQAPPSKTAIYNILKKAELIKPRRLRQRVAIYPKPLEKAESPNQLFSADYKGQFLTGSGVWCYPLTIMDHASRFLLACHSMANTNFLETQAVFTEVFRENGLPERIRTDNGVPFASKGRAGLSQLSIWWLRLGIIPERIAPGRPEQNGRHERMHRTLKSTLPSPPAVAVAWEAQQRHFDRFRQHYNYERLHEALKQRTPASCYHPSPRPFPEKLPEMTYPSHIESLPIDGCGIVSRRGLRIYVGYVLKHQTIGLEQIGDGLWDVIFGPIVLGRIDVRDAIDGYVTLKVSPM</sequence>
<dbReference type="PROSITE" id="PS50994">
    <property type="entry name" value="INTEGRASE"/>
    <property type="match status" value="1"/>
</dbReference>